<keyword evidence="2" id="KW-1185">Reference proteome</keyword>
<dbReference type="Proteomes" id="UP001229421">
    <property type="component" value="Unassembled WGS sequence"/>
</dbReference>
<name>A0AAD8NH97_TARER</name>
<dbReference type="AlphaFoldDB" id="A0AAD8NH97"/>
<organism evidence="1 2">
    <name type="scientific">Tagetes erecta</name>
    <name type="common">African marigold</name>
    <dbReference type="NCBI Taxonomy" id="13708"/>
    <lineage>
        <taxon>Eukaryota</taxon>
        <taxon>Viridiplantae</taxon>
        <taxon>Streptophyta</taxon>
        <taxon>Embryophyta</taxon>
        <taxon>Tracheophyta</taxon>
        <taxon>Spermatophyta</taxon>
        <taxon>Magnoliopsida</taxon>
        <taxon>eudicotyledons</taxon>
        <taxon>Gunneridae</taxon>
        <taxon>Pentapetalae</taxon>
        <taxon>asterids</taxon>
        <taxon>campanulids</taxon>
        <taxon>Asterales</taxon>
        <taxon>Asteraceae</taxon>
        <taxon>Asteroideae</taxon>
        <taxon>Heliantheae alliance</taxon>
        <taxon>Tageteae</taxon>
        <taxon>Tagetes</taxon>
    </lineage>
</organism>
<comment type="caution">
    <text evidence="1">The sequence shown here is derived from an EMBL/GenBank/DDBJ whole genome shotgun (WGS) entry which is preliminary data.</text>
</comment>
<gene>
    <name evidence="1" type="ORF">QVD17_39617</name>
</gene>
<dbReference type="PANTHER" id="PTHR34835">
    <property type="entry name" value="OS07G0283600 PROTEIN-RELATED"/>
    <property type="match status" value="1"/>
</dbReference>
<reference evidence="1" key="1">
    <citation type="journal article" date="2023" name="bioRxiv">
        <title>Improved chromosome-level genome assembly for marigold (Tagetes erecta).</title>
        <authorList>
            <person name="Jiang F."/>
            <person name="Yuan L."/>
            <person name="Wang S."/>
            <person name="Wang H."/>
            <person name="Xu D."/>
            <person name="Wang A."/>
            <person name="Fan W."/>
        </authorList>
    </citation>
    <scope>NUCLEOTIDE SEQUENCE</scope>
    <source>
        <strain evidence="1">WSJ</strain>
        <tissue evidence="1">Leaf</tissue>
    </source>
</reference>
<dbReference type="EMBL" id="JAUHHV010000011">
    <property type="protein sequence ID" value="KAK1407988.1"/>
    <property type="molecule type" value="Genomic_DNA"/>
</dbReference>
<protein>
    <submittedName>
        <fullName evidence="1">Uncharacterized protein</fullName>
    </submittedName>
</protein>
<accession>A0AAD8NH97</accession>
<dbReference type="PANTHER" id="PTHR34835:SF90">
    <property type="entry name" value="AMINOTRANSFERASE-LIKE PLANT MOBILE DOMAIN-CONTAINING PROTEIN"/>
    <property type="match status" value="1"/>
</dbReference>
<sequence length="160" mass="18536">MVRKFSHIQKKKMKGRGFGSILDLKVHSVPNALGYWIIKNYDSKTKTLNVGTHIIKITAKLVHEILGIPMETQKVVELVRATDTNPIVLEWRRQYIGARRLYVKEVTKLMEAKKDDGWKFMLNFLVVYNSVFGEYLKSGVVNQKCFTSIDKKADIKSMDW</sequence>
<evidence type="ECO:0000313" key="2">
    <source>
        <dbReference type="Proteomes" id="UP001229421"/>
    </source>
</evidence>
<evidence type="ECO:0000313" key="1">
    <source>
        <dbReference type="EMBL" id="KAK1407988.1"/>
    </source>
</evidence>
<proteinExistence type="predicted"/>